<reference evidence="2 3" key="1">
    <citation type="submission" date="2024-03" db="EMBL/GenBank/DDBJ databases">
        <title>Novel Streptomyces species of biotechnological and ecological value are a feature of Machair soil.</title>
        <authorList>
            <person name="Prole J.R."/>
            <person name="Goodfellow M."/>
            <person name="Allenby N."/>
            <person name="Ward A.C."/>
        </authorList>
    </citation>
    <scope>NUCLEOTIDE SEQUENCE [LARGE SCALE GENOMIC DNA]</scope>
    <source>
        <strain evidence="2 3">MS1.AVA.1</strain>
    </source>
</reference>
<feature type="transmembrane region" description="Helical" evidence="1">
    <location>
        <begin position="15"/>
        <end position="33"/>
    </location>
</feature>
<comment type="caution">
    <text evidence="2">The sequence shown here is derived from an EMBL/GenBank/DDBJ whole genome shotgun (WGS) entry which is preliminary data.</text>
</comment>
<proteinExistence type="predicted"/>
<keyword evidence="3" id="KW-1185">Reference proteome</keyword>
<name>A0ABU8UIR8_9ACTN</name>
<evidence type="ECO:0000256" key="1">
    <source>
        <dbReference type="SAM" id="Phobius"/>
    </source>
</evidence>
<evidence type="ECO:0000313" key="2">
    <source>
        <dbReference type="EMBL" id="MEJ8668811.1"/>
    </source>
</evidence>
<accession>A0ABU8UIR8</accession>
<keyword evidence="1" id="KW-0472">Membrane</keyword>
<keyword evidence="1" id="KW-0812">Transmembrane</keyword>
<organism evidence="2 3">
    <name type="scientific">Streptomyces machairae</name>
    <dbReference type="NCBI Taxonomy" id="3134109"/>
    <lineage>
        <taxon>Bacteria</taxon>
        <taxon>Bacillati</taxon>
        <taxon>Actinomycetota</taxon>
        <taxon>Actinomycetes</taxon>
        <taxon>Kitasatosporales</taxon>
        <taxon>Streptomycetaceae</taxon>
        <taxon>Streptomyces</taxon>
    </lineage>
</organism>
<sequence length="58" mass="6214">MAESTASNGFPPHRIVMDGMCIAAAAAAIHFAVRLTVMQRRKALEGLYRPAVVKETSA</sequence>
<evidence type="ECO:0000313" key="3">
    <source>
        <dbReference type="Proteomes" id="UP001376459"/>
    </source>
</evidence>
<keyword evidence="1" id="KW-1133">Transmembrane helix</keyword>
<protein>
    <submittedName>
        <fullName evidence="2">Uncharacterized protein</fullName>
    </submittedName>
</protein>
<gene>
    <name evidence="2" type="ORF">WKI71_10875</name>
</gene>
<dbReference type="EMBL" id="JBBKAK010000001">
    <property type="protein sequence ID" value="MEJ8668811.1"/>
    <property type="molecule type" value="Genomic_DNA"/>
</dbReference>
<dbReference type="Proteomes" id="UP001376459">
    <property type="component" value="Unassembled WGS sequence"/>
</dbReference>